<dbReference type="EMBL" id="AP023097">
    <property type="protein sequence ID" value="BCE72849.1"/>
    <property type="molecule type" value="Genomic_DNA"/>
</dbReference>
<protein>
    <recommendedName>
        <fullName evidence="10">Transposase</fullName>
    </recommendedName>
</protein>
<sequence>MLRTAPMRGARHDGMGATHFLMRRRHKVATEMALNVLAYNMKRVIAILGCRTLLEAMQA</sequence>
<evidence type="ECO:0000313" key="5">
    <source>
        <dbReference type="EMBL" id="BCE55532.1"/>
    </source>
</evidence>
<evidence type="ECO:0000313" key="9">
    <source>
        <dbReference type="EMBL" id="BCE90191.1"/>
    </source>
</evidence>
<name>A0A810AKC9_9BRAD</name>
<reference evidence="3" key="4">
    <citation type="submission" date="2020-05" db="EMBL/GenBank/DDBJ databases">
        <title>Complete genome sequence of Bradyrhizobium diazoefficiens XF3 isolated from soybean nodule.</title>
        <authorList>
            <person name="Noda R."/>
            <person name="Kakizaki K."/>
            <person name="Minamisawa K."/>
        </authorList>
    </citation>
    <scope>NUCLEOTIDE SEQUENCE</scope>
    <source>
        <strain evidence="3">XF3</strain>
    </source>
</reference>
<reference evidence="7" key="8">
    <citation type="submission" date="2020-05" db="EMBL/GenBank/DDBJ databases">
        <title>Complete genome sequence of Bradyrhizobium diazoefficiens XF8 isolated from soybean nodule.</title>
        <authorList>
            <person name="Noda R."/>
            <person name="Kakizaki K."/>
            <person name="Minamisawa K."/>
        </authorList>
    </citation>
    <scope>NUCLEOTIDE SEQUENCE</scope>
    <source>
        <strain evidence="7">XF8</strain>
    </source>
</reference>
<evidence type="ECO:0000313" key="6">
    <source>
        <dbReference type="EMBL" id="BCE64267.1"/>
    </source>
</evidence>
<dbReference type="EMBL" id="AP023092">
    <property type="protein sequence ID" value="BCE29240.1"/>
    <property type="molecule type" value="Genomic_DNA"/>
</dbReference>
<evidence type="ECO:0000313" key="2">
    <source>
        <dbReference type="EMBL" id="BCE29240.1"/>
    </source>
</evidence>
<reference evidence="5" key="6">
    <citation type="submission" date="2020-05" db="EMBL/GenBank/DDBJ databases">
        <title>Complete genome sequence of Bradyrhizobium diazoefficiens XF5 isolated from soybean nodule.</title>
        <authorList>
            <person name="Noda R."/>
            <person name="Kakizaki K."/>
            <person name="Minamisawa K."/>
        </authorList>
    </citation>
    <scope>NUCLEOTIDE SEQUENCE</scope>
    <source>
        <strain evidence="5">XF5</strain>
    </source>
</reference>
<reference evidence="4" key="5">
    <citation type="submission" date="2020-05" db="EMBL/GenBank/DDBJ databases">
        <title>Complete genome sequence of Bradyrhizobium diazoefficiens XF4 isolated from soybean nodule.</title>
        <authorList>
            <person name="Noda R."/>
            <person name="Kakizaki K."/>
            <person name="Minamisawa K."/>
        </authorList>
    </citation>
    <scope>NUCLEOTIDE SEQUENCE</scope>
    <source>
        <strain evidence="4">XF4</strain>
    </source>
</reference>
<dbReference type="EMBL" id="AP023093">
    <property type="protein sequence ID" value="BCE37983.1"/>
    <property type="molecule type" value="Genomic_DNA"/>
</dbReference>
<dbReference type="EMBL" id="AP023099">
    <property type="protein sequence ID" value="BCE90191.1"/>
    <property type="molecule type" value="Genomic_DNA"/>
</dbReference>
<evidence type="ECO:0008006" key="10">
    <source>
        <dbReference type="Google" id="ProtNLM"/>
    </source>
</evidence>
<dbReference type="EMBL" id="AP023095">
    <property type="protein sequence ID" value="BCE55532.1"/>
    <property type="molecule type" value="Genomic_DNA"/>
</dbReference>
<dbReference type="EMBL" id="AP023098">
    <property type="protein sequence ID" value="BCE81580.1"/>
    <property type="molecule type" value="Genomic_DNA"/>
</dbReference>
<reference evidence="6" key="7">
    <citation type="submission" date="2020-05" db="EMBL/GenBank/DDBJ databases">
        <title>Complete genome sequence of Bradyrhizobium diazoefficiens XF6 isolated from soybean nodule.</title>
        <authorList>
            <person name="Noda R."/>
            <person name="Kakizaki K."/>
            <person name="Minamisawa K."/>
        </authorList>
    </citation>
    <scope>NUCLEOTIDE SEQUENCE</scope>
    <source>
        <strain evidence="6">XF6</strain>
    </source>
</reference>
<dbReference type="AlphaFoldDB" id="A0A810AKC9"/>
<dbReference type="EMBL" id="AP023094">
    <property type="protein sequence ID" value="BCE46668.1"/>
    <property type="molecule type" value="Genomic_DNA"/>
</dbReference>
<reference evidence="1" key="1">
    <citation type="submission" date="2020-05" db="EMBL/GenBank/DDBJ databases">
        <title>Complete genome sequence of Bradyrhizobium diazoefficiens XF1 isolated from soybean nodule.</title>
        <authorList>
            <person name="Noda R."/>
            <person name="Kakizaki K."/>
            <person name="Minamisawa K."/>
        </authorList>
    </citation>
    <scope>NUCLEOTIDE SEQUENCE</scope>
    <source>
        <strain evidence="1">XF1</strain>
    </source>
</reference>
<reference evidence="9" key="2">
    <citation type="submission" date="2020-05" db="EMBL/GenBank/DDBJ databases">
        <title>Complete genome sequence of Bradyrhizobium diazoefficiens XF10 isolated from soybean nodule.</title>
        <authorList>
            <person name="Noda R."/>
            <person name="Kakizaki K."/>
            <person name="Minamisawa K."/>
        </authorList>
    </citation>
    <scope>NUCLEOTIDE SEQUENCE</scope>
    <source>
        <strain evidence="9">XF10</strain>
    </source>
</reference>
<evidence type="ECO:0000313" key="1">
    <source>
        <dbReference type="EMBL" id="BCE20418.1"/>
    </source>
</evidence>
<evidence type="ECO:0000313" key="8">
    <source>
        <dbReference type="EMBL" id="BCE81580.1"/>
    </source>
</evidence>
<dbReference type="EMBL" id="AP023096">
    <property type="protein sequence ID" value="BCE64267.1"/>
    <property type="molecule type" value="Genomic_DNA"/>
</dbReference>
<gene>
    <name evidence="9" type="ORF">XF10B_29890</name>
    <name evidence="1" type="ORF">XF1B_30990</name>
    <name evidence="2" type="ORF">XF2B_30090</name>
    <name evidence="3" type="ORF">XF3B_30140</name>
    <name evidence="4" type="ORF">XF4B_30170</name>
    <name evidence="5" type="ORF">XF5B_30440</name>
    <name evidence="6" type="ORF">XF6B_30660</name>
    <name evidence="7" type="ORF">XF8B_29600</name>
    <name evidence="8" type="ORF">XF9B_30010</name>
</gene>
<organism evidence="6">
    <name type="scientific">Bradyrhizobium diazoefficiens</name>
    <dbReference type="NCBI Taxonomy" id="1355477"/>
    <lineage>
        <taxon>Bacteria</taxon>
        <taxon>Pseudomonadati</taxon>
        <taxon>Pseudomonadota</taxon>
        <taxon>Alphaproteobacteria</taxon>
        <taxon>Hyphomicrobiales</taxon>
        <taxon>Nitrobacteraceae</taxon>
        <taxon>Bradyrhizobium</taxon>
    </lineage>
</organism>
<reference evidence="8" key="9">
    <citation type="submission" date="2020-05" db="EMBL/GenBank/DDBJ databases">
        <title>Complete genome sequence of Bradyrhizobium diazoefficiens XF9 isolated from soybean nodule.</title>
        <authorList>
            <person name="Noda R."/>
            <person name="Kakizaki K."/>
            <person name="Minamisawa K."/>
        </authorList>
    </citation>
    <scope>NUCLEOTIDE SEQUENCE</scope>
    <source>
        <strain evidence="8">XF9</strain>
    </source>
</reference>
<accession>A0A810AKC9</accession>
<reference evidence="2" key="3">
    <citation type="submission" date="2020-05" db="EMBL/GenBank/DDBJ databases">
        <title>Complete genome sequence of Bradyrhizobium diazoefficiens XF2 isolated from soybean nodule.</title>
        <authorList>
            <person name="Noda R."/>
            <person name="Kakizaki K."/>
            <person name="Minamisawa K."/>
        </authorList>
    </citation>
    <scope>NUCLEOTIDE SEQUENCE</scope>
    <source>
        <strain evidence="2">XF2</strain>
    </source>
</reference>
<dbReference type="EMBL" id="AP023091">
    <property type="protein sequence ID" value="BCE20418.1"/>
    <property type="molecule type" value="Genomic_DNA"/>
</dbReference>
<proteinExistence type="predicted"/>
<evidence type="ECO:0000313" key="3">
    <source>
        <dbReference type="EMBL" id="BCE37983.1"/>
    </source>
</evidence>
<evidence type="ECO:0000313" key="7">
    <source>
        <dbReference type="EMBL" id="BCE72849.1"/>
    </source>
</evidence>
<evidence type="ECO:0000313" key="4">
    <source>
        <dbReference type="EMBL" id="BCE46668.1"/>
    </source>
</evidence>